<dbReference type="AlphaFoldDB" id="A0A0R3Q161"/>
<gene>
    <name evidence="2" type="ORF">ACOC_LOCUS12725</name>
</gene>
<dbReference type="Proteomes" id="UP000267027">
    <property type="component" value="Unassembled WGS sequence"/>
</dbReference>
<evidence type="ECO:0000313" key="4">
    <source>
        <dbReference type="WBParaSite" id="ACOC_0001272401-mRNA-1"/>
    </source>
</evidence>
<evidence type="ECO:0000313" key="2">
    <source>
        <dbReference type="EMBL" id="VDM64310.1"/>
    </source>
</evidence>
<dbReference type="InterPro" id="IPR019428">
    <property type="entry name" value="7TM_GPCR_serpentine_rcpt_Str"/>
</dbReference>
<accession>A0A0R3Q161</accession>
<proteinExistence type="predicted"/>
<reference evidence="2 3" key="2">
    <citation type="submission" date="2018-11" db="EMBL/GenBank/DDBJ databases">
        <authorList>
            <consortium name="Pathogen Informatics"/>
        </authorList>
    </citation>
    <scope>NUCLEOTIDE SEQUENCE [LARGE SCALE GENOMIC DNA]</scope>
    <source>
        <strain evidence="2 3">Costa Rica</strain>
    </source>
</reference>
<protein>
    <submittedName>
        <fullName evidence="4">G_PROTEIN_RECEP_F1_2 domain-containing protein</fullName>
    </submittedName>
</protein>
<dbReference type="WBParaSite" id="ACOC_0001272401-mRNA-1">
    <property type="protein sequence ID" value="ACOC_0001272401-mRNA-1"/>
    <property type="gene ID" value="ACOC_0001272401"/>
</dbReference>
<dbReference type="OrthoDB" id="5877157at2759"/>
<organism evidence="4">
    <name type="scientific">Angiostrongylus costaricensis</name>
    <name type="common">Nematode worm</name>
    <dbReference type="NCBI Taxonomy" id="334426"/>
    <lineage>
        <taxon>Eukaryota</taxon>
        <taxon>Metazoa</taxon>
        <taxon>Ecdysozoa</taxon>
        <taxon>Nematoda</taxon>
        <taxon>Chromadorea</taxon>
        <taxon>Rhabditida</taxon>
        <taxon>Rhabditina</taxon>
        <taxon>Rhabditomorpha</taxon>
        <taxon>Strongyloidea</taxon>
        <taxon>Metastrongylidae</taxon>
        <taxon>Angiostrongylus</taxon>
    </lineage>
</organism>
<keyword evidence="1" id="KW-0472">Membrane</keyword>
<keyword evidence="1" id="KW-0812">Transmembrane</keyword>
<sequence length="133" mass="15060">PFSYHILGQIASLSLFSVSLAVNAFFIYIVYSKTRQETGAYKYVLILFSFCNMLFSALELVSKPMAIDHILGQIASLSLFSVSLAVNAFFIYIVYSKTRQETGAYKYVLILFSFCNMLFSALELVSKPVRIYL</sequence>
<keyword evidence="3" id="KW-1185">Reference proteome</keyword>
<feature type="transmembrane region" description="Helical" evidence="1">
    <location>
        <begin position="6"/>
        <end position="31"/>
    </location>
</feature>
<evidence type="ECO:0000313" key="3">
    <source>
        <dbReference type="Proteomes" id="UP000267027"/>
    </source>
</evidence>
<dbReference type="Pfam" id="PF10326">
    <property type="entry name" value="7TM_GPCR_Str"/>
    <property type="match status" value="2"/>
</dbReference>
<reference evidence="4" key="1">
    <citation type="submission" date="2017-02" db="UniProtKB">
        <authorList>
            <consortium name="WormBaseParasite"/>
        </authorList>
    </citation>
    <scope>IDENTIFICATION</scope>
</reference>
<feature type="transmembrane region" description="Helical" evidence="1">
    <location>
        <begin position="107"/>
        <end position="125"/>
    </location>
</feature>
<feature type="transmembrane region" description="Helical" evidence="1">
    <location>
        <begin position="74"/>
        <end position="95"/>
    </location>
</feature>
<dbReference type="EMBL" id="UYYA01005188">
    <property type="protein sequence ID" value="VDM64310.1"/>
    <property type="molecule type" value="Genomic_DNA"/>
</dbReference>
<keyword evidence="1" id="KW-1133">Transmembrane helix</keyword>
<dbReference type="PANTHER" id="PTHR22943:SF248">
    <property type="entry name" value="SEVEN TM RECEPTOR"/>
    <property type="match status" value="1"/>
</dbReference>
<name>A0A0R3Q161_ANGCS</name>
<feature type="transmembrane region" description="Helical" evidence="1">
    <location>
        <begin position="43"/>
        <end position="62"/>
    </location>
</feature>
<evidence type="ECO:0000256" key="1">
    <source>
        <dbReference type="SAM" id="Phobius"/>
    </source>
</evidence>
<dbReference type="PANTHER" id="PTHR22943">
    <property type="entry name" value="7-TRANSMEMBRANE DOMAIN RECEPTOR C.ELEGANS"/>
    <property type="match status" value="1"/>
</dbReference>